<keyword evidence="1" id="KW-0175">Coiled coil</keyword>
<dbReference type="RefSeq" id="WP_388020865.1">
    <property type="nucleotide sequence ID" value="NZ_JBHUDT010000008.1"/>
</dbReference>
<evidence type="ECO:0000256" key="1">
    <source>
        <dbReference type="SAM" id="Coils"/>
    </source>
</evidence>
<dbReference type="EMBL" id="JBHULK010000008">
    <property type="protein sequence ID" value="MFD2536448.1"/>
    <property type="molecule type" value="Genomic_DNA"/>
</dbReference>
<evidence type="ECO:0000256" key="3">
    <source>
        <dbReference type="SAM" id="Phobius"/>
    </source>
</evidence>
<feature type="transmembrane region" description="Helical" evidence="3">
    <location>
        <begin position="263"/>
        <end position="281"/>
    </location>
</feature>
<dbReference type="PANTHER" id="PTHR34978">
    <property type="entry name" value="POSSIBLE SENSOR-TRANSDUCER PROTEIN BLAR"/>
    <property type="match status" value="1"/>
</dbReference>
<evidence type="ECO:0000313" key="5">
    <source>
        <dbReference type="EMBL" id="MFD2536448.1"/>
    </source>
</evidence>
<keyword evidence="3" id="KW-0472">Membrane</keyword>
<feature type="coiled-coil region" evidence="1">
    <location>
        <begin position="350"/>
        <end position="377"/>
    </location>
</feature>
<accession>A0ABW5JUN2</accession>
<feature type="transmembrane region" description="Helical" evidence="3">
    <location>
        <begin position="34"/>
        <end position="54"/>
    </location>
</feature>
<evidence type="ECO:0000256" key="2">
    <source>
        <dbReference type="SAM" id="MobiDB-lite"/>
    </source>
</evidence>
<evidence type="ECO:0000313" key="6">
    <source>
        <dbReference type="Proteomes" id="UP001597441"/>
    </source>
</evidence>
<feature type="domain" description="Peptidase M56" evidence="4">
    <location>
        <begin position="159"/>
        <end position="252"/>
    </location>
</feature>
<dbReference type="Proteomes" id="UP001597441">
    <property type="component" value="Unassembled WGS sequence"/>
</dbReference>
<dbReference type="PANTHER" id="PTHR34978:SF3">
    <property type="entry name" value="SLR0241 PROTEIN"/>
    <property type="match status" value="1"/>
</dbReference>
<keyword evidence="3" id="KW-0812">Transmembrane</keyword>
<feature type="transmembrane region" description="Helical" evidence="3">
    <location>
        <begin position="6"/>
        <end position="22"/>
    </location>
</feature>
<feature type="region of interest" description="Disordered" evidence="2">
    <location>
        <begin position="519"/>
        <end position="544"/>
    </location>
</feature>
<comment type="caution">
    <text evidence="5">The sequence shown here is derived from an EMBL/GenBank/DDBJ whole genome shotgun (WGS) entry which is preliminary data.</text>
</comment>
<keyword evidence="3" id="KW-1133">Transmembrane helix</keyword>
<dbReference type="InterPro" id="IPR052173">
    <property type="entry name" value="Beta-lactam_resp_regulator"/>
</dbReference>
<protein>
    <submittedName>
        <fullName evidence="5">M56 family metallopeptidase</fullName>
    </submittedName>
</protein>
<proteinExistence type="predicted"/>
<name>A0ABW5JUN2_9FLAO</name>
<reference evidence="6" key="1">
    <citation type="journal article" date="2019" name="Int. J. Syst. Evol. Microbiol.">
        <title>The Global Catalogue of Microorganisms (GCM) 10K type strain sequencing project: providing services to taxonomists for standard genome sequencing and annotation.</title>
        <authorList>
            <consortium name="The Broad Institute Genomics Platform"/>
            <consortium name="The Broad Institute Genome Sequencing Center for Infectious Disease"/>
            <person name="Wu L."/>
            <person name="Ma J."/>
        </authorList>
    </citation>
    <scope>NUCLEOTIDE SEQUENCE [LARGE SCALE GENOMIC DNA]</scope>
    <source>
        <strain evidence="6">KCTC 42903</strain>
    </source>
</reference>
<gene>
    <name evidence="5" type="ORF">ACFSQS_15155</name>
</gene>
<feature type="transmembrane region" description="Helical" evidence="3">
    <location>
        <begin position="127"/>
        <end position="146"/>
    </location>
</feature>
<organism evidence="5 6">
    <name type="scientific">Gelatiniphilus marinus</name>
    <dbReference type="NCBI Taxonomy" id="1759464"/>
    <lineage>
        <taxon>Bacteria</taxon>
        <taxon>Pseudomonadati</taxon>
        <taxon>Bacteroidota</taxon>
        <taxon>Flavobacteriia</taxon>
        <taxon>Flavobacteriales</taxon>
        <taxon>Flavobacteriaceae</taxon>
        <taxon>Gelatiniphilus</taxon>
    </lineage>
</organism>
<feature type="transmembrane region" description="Helical" evidence="3">
    <location>
        <begin position="85"/>
        <end position="106"/>
    </location>
</feature>
<dbReference type="CDD" id="cd07341">
    <property type="entry name" value="M56_BlaR1_MecR1_like"/>
    <property type="match status" value="1"/>
</dbReference>
<dbReference type="InterPro" id="IPR008756">
    <property type="entry name" value="Peptidase_M56"/>
</dbReference>
<feature type="transmembrane region" description="Helical" evidence="3">
    <location>
        <begin position="174"/>
        <end position="196"/>
    </location>
</feature>
<dbReference type="Pfam" id="PF05569">
    <property type="entry name" value="Peptidase_M56"/>
    <property type="match status" value="1"/>
</dbReference>
<sequence>MVLFILKSSACLAVFMVFYKLFLEKESIHHFKRFYLLGALLVSIVIPFITFTEYTQVESVQEFMPFQPIAFTDAVVKKNTTWQDYIPTVLWSVYALGVMVFSIRFLKNLFQLFKKIKTNPKFKTQNYIHVLLIDLIHPHTFFNYIFLNKNKYEHNRIPKEVLWHEQTHAKQKHALDILCIELLHIIFWFNPLLYYIKKDIKLNHEFLADKAVLKHGVCTKNYQNILLAFSSNASHNQLANAINYSLIKKRFTVMKTQTSKKAFWLKGLLILPILAILIYGFSEREIVEKEVASIEQQKQNLTTKTKLYNYLVEKRLEEIEKVSKSKKKDSTNYKVIQSRINLIRNDIDKLLEANASIESIEKNTKKLLQKINSQQKATPKQITEYNNIVKKLMSQPEAQRIIKLKDVERIKYIYSLMTDEQKKNAEAFPKLAPPPPPPTSNIQHEVVSKTYENASEALLNAKKEFEIKAKTYGKAIKLYKREGRGDLTKLIAMHSEVKKLHSNFSTLAKKEKMIPPPPFPPAPVVKPEKAKEVVPPPPPPMDSISTYNSLAQRTKFIPTNRENNMLRLRLLYDKMSDLKKPKVESPSSIDNYILRLNSLTAKQTKKIYEHLNIINKKAKSEGRRFYSAKEYKKLEKLYSSFLTERN</sequence>
<keyword evidence="6" id="KW-1185">Reference proteome</keyword>
<evidence type="ECO:0000259" key="4">
    <source>
        <dbReference type="Pfam" id="PF05569"/>
    </source>
</evidence>